<keyword evidence="7 8" id="KW-0449">Lipoprotein</keyword>
<evidence type="ECO:0000256" key="8">
    <source>
        <dbReference type="RuleBase" id="RU362097"/>
    </source>
</evidence>
<comment type="caution">
    <text evidence="9">The sequence shown here is derived from an EMBL/GenBank/DDBJ whole genome shotgun (WGS) entry which is preliminary data.</text>
</comment>
<evidence type="ECO:0000256" key="4">
    <source>
        <dbReference type="ARBA" id="ARBA00023136"/>
    </source>
</evidence>
<evidence type="ECO:0000256" key="7">
    <source>
        <dbReference type="ARBA" id="ARBA00023288"/>
    </source>
</evidence>
<dbReference type="EMBL" id="JACARG010000025">
    <property type="protein sequence ID" value="NWE14304.1"/>
    <property type="molecule type" value="Genomic_DNA"/>
</dbReference>
<dbReference type="AlphaFoldDB" id="A0A7Y8EGN4"/>
<dbReference type="Proteomes" id="UP000531950">
    <property type="component" value="Unassembled WGS sequence"/>
</dbReference>
<comment type="similarity">
    <text evidence="1 8">Belongs to the outer membrane factor (OMF) (TC 1.B.17) family.</text>
</comment>
<evidence type="ECO:0000256" key="2">
    <source>
        <dbReference type="ARBA" id="ARBA00022452"/>
    </source>
</evidence>
<organism evidence="9 10">
    <name type="scientific">Pseudomonas yamanorum</name>
    <dbReference type="NCBI Taxonomy" id="515393"/>
    <lineage>
        <taxon>Bacteria</taxon>
        <taxon>Pseudomonadati</taxon>
        <taxon>Pseudomonadota</taxon>
        <taxon>Gammaproteobacteria</taxon>
        <taxon>Pseudomonadales</taxon>
        <taxon>Pseudomonadaceae</taxon>
        <taxon>Pseudomonas</taxon>
    </lineage>
</organism>
<dbReference type="GO" id="GO:0009279">
    <property type="term" value="C:cell outer membrane"/>
    <property type="evidence" value="ECO:0007669"/>
    <property type="project" value="UniProtKB-SubCell"/>
</dbReference>
<dbReference type="NCBIfam" id="TIGR01845">
    <property type="entry name" value="outer_NodT"/>
    <property type="match status" value="1"/>
</dbReference>
<keyword evidence="6" id="KW-0998">Cell outer membrane</keyword>
<evidence type="ECO:0000313" key="9">
    <source>
        <dbReference type="EMBL" id="NWE14304.1"/>
    </source>
</evidence>
<proteinExistence type="inferred from homology"/>
<keyword evidence="3 8" id="KW-0812">Transmembrane</keyword>
<comment type="subcellular location">
    <subcellularLocation>
        <location evidence="8">Cell outer membrane</location>
        <topology evidence="8">Lipid-anchor</topology>
    </subcellularLocation>
</comment>
<evidence type="ECO:0000256" key="6">
    <source>
        <dbReference type="ARBA" id="ARBA00023237"/>
    </source>
</evidence>
<keyword evidence="2 8" id="KW-1134">Transmembrane beta strand</keyword>
<dbReference type="InterPro" id="IPR003423">
    <property type="entry name" value="OMP_efflux"/>
</dbReference>
<dbReference type="PANTHER" id="PTHR30203:SF21">
    <property type="entry name" value="OUTER MEMBRANE COMPONENT OF MULTIDRUG EFFLUX PUMP-RELATED"/>
    <property type="match status" value="1"/>
</dbReference>
<dbReference type="InterPro" id="IPR010131">
    <property type="entry name" value="MdtP/NodT-like"/>
</dbReference>
<dbReference type="Gene3D" id="2.20.200.10">
    <property type="entry name" value="Outer membrane efflux proteins (OEP)"/>
    <property type="match status" value="1"/>
</dbReference>
<sequence length="482" mass="52232">MHSPSFHPWIPIALLSVLAGCSGVPGEPSTVTATPAPQLSAESAEPLPARWWQLYRDPQLDALVARALRQNKDLEAAAAHVDALLARLEQVDGERLPSTSLDYGLAYGRSRDDQTLAQATHGHAGAEWSHTPEFSLSYTLDLWGEVRYRIAAARADAQVARALEDELRVTVAAQTARAYAQACVYGLQEQVQSHSVQLLEQSVAVTQKLQKAGAATELDLSRLQGLLQETRAPLPMFTARRSSALYELAVLSGLPPEQVTPHSCAQSPQLQAPLPVGEGWALVQRRPDIRRAEGQLRSATSTVGLSRAELYPRITFGAMLGSSASSLGKLGDHYATVYSVGPLVSWRFPNRQIAKARVKQSQAEARQALARFDGTVLNALKQVDQAMALYKGEQQRRQALAAALDNNRRAFDLASRGYHAGALDALQLLDSERSLVGLEARVAESDLRLINRQIDLFQALGGGWQRDDPTAPLSVAVNGATP</sequence>
<evidence type="ECO:0000256" key="5">
    <source>
        <dbReference type="ARBA" id="ARBA00023139"/>
    </source>
</evidence>
<dbReference type="RefSeq" id="WP_177078192.1">
    <property type="nucleotide sequence ID" value="NZ_JACARG010000025.1"/>
</dbReference>
<reference evidence="9 10" key="1">
    <citation type="submission" date="2020-04" db="EMBL/GenBank/DDBJ databases">
        <title>Molecular characterization of pseudomonads from Agaricus bisporus reveal novel blotch 2 pathogens in Western Europe.</title>
        <authorList>
            <person name="Taparia T."/>
            <person name="Krijger M."/>
            <person name="Haynes E."/>
            <person name="Elpinstone J.G."/>
            <person name="Noble R."/>
            <person name="Van Der Wolf J."/>
        </authorList>
    </citation>
    <scope>NUCLEOTIDE SEQUENCE [LARGE SCALE GENOMIC DNA]</scope>
    <source>
        <strain evidence="9 10">IPO3782</strain>
    </source>
</reference>
<keyword evidence="4 8" id="KW-0472">Membrane</keyword>
<dbReference type="Gene3D" id="1.20.1600.10">
    <property type="entry name" value="Outer membrane efflux proteins (OEP)"/>
    <property type="match status" value="1"/>
</dbReference>
<evidence type="ECO:0000256" key="1">
    <source>
        <dbReference type="ARBA" id="ARBA00007613"/>
    </source>
</evidence>
<dbReference type="GO" id="GO:0015562">
    <property type="term" value="F:efflux transmembrane transporter activity"/>
    <property type="evidence" value="ECO:0007669"/>
    <property type="project" value="InterPro"/>
</dbReference>
<name>A0A7Y8EGN4_9PSED</name>
<keyword evidence="5 8" id="KW-0564">Palmitate</keyword>
<evidence type="ECO:0000256" key="3">
    <source>
        <dbReference type="ARBA" id="ARBA00022692"/>
    </source>
</evidence>
<protein>
    <submittedName>
        <fullName evidence="9">TolC family protein</fullName>
    </submittedName>
</protein>
<dbReference type="Pfam" id="PF02321">
    <property type="entry name" value="OEP"/>
    <property type="match status" value="2"/>
</dbReference>
<dbReference type="PANTHER" id="PTHR30203">
    <property type="entry name" value="OUTER MEMBRANE CATION EFFLUX PROTEIN"/>
    <property type="match status" value="1"/>
</dbReference>
<dbReference type="SUPFAM" id="SSF56954">
    <property type="entry name" value="Outer membrane efflux proteins (OEP)"/>
    <property type="match status" value="1"/>
</dbReference>
<evidence type="ECO:0000313" key="10">
    <source>
        <dbReference type="Proteomes" id="UP000531950"/>
    </source>
</evidence>
<gene>
    <name evidence="9" type="ORF">HX822_15280</name>
</gene>
<accession>A0A7Y8EGN4</accession>